<accession>A0AAP2G4N5</accession>
<proteinExistence type="predicted"/>
<evidence type="ECO:0000313" key="3">
    <source>
        <dbReference type="Proteomes" id="UP001315686"/>
    </source>
</evidence>
<reference evidence="2 3" key="1">
    <citation type="journal article" date="2021" name="Arch. Microbiol.">
        <title>Harenicola maris gen. nov., sp. nov. isolated from the Sea of Japan shallow sediments.</title>
        <authorList>
            <person name="Romanenko L.A."/>
            <person name="Kurilenko V.V."/>
            <person name="Chernysheva N.Y."/>
            <person name="Tekutyeva L.A."/>
            <person name="Velansky P.V."/>
            <person name="Svetashev V.I."/>
            <person name="Isaeva M.P."/>
        </authorList>
    </citation>
    <scope>NUCLEOTIDE SEQUENCE [LARGE SCALE GENOMIC DNA]</scope>
    <source>
        <strain evidence="2 3">KMM 3653</strain>
    </source>
</reference>
<evidence type="ECO:0000313" key="2">
    <source>
        <dbReference type="EMBL" id="MBT0958123.1"/>
    </source>
</evidence>
<dbReference type="Proteomes" id="UP001315686">
    <property type="component" value="Unassembled WGS sequence"/>
</dbReference>
<protein>
    <submittedName>
        <fullName evidence="2">SUMF1/EgtB/PvdO family nonheme iron enzyme</fullName>
    </submittedName>
</protein>
<name>A0AAP2G4N5_9RHOB</name>
<dbReference type="PANTHER" id="PTHR23150:SF19">
    <property type="entry name" value="FORMYLGLYCINE-GENERATING ENZYME"/>
    <property type="match status" value="1"/>
</dbReference>
<keyword evidence="3" id="KW-1185">Reference proteome</keyword>
<dbReference type="InterPro" id="IPR051043">
    <property type="entry name" value="Sulfatase_Mod_Factor_Kinase"/>
</dbReference>
<dbReference type="RefSeq" id="WP_327794338.1">
    <property type="nucleotide sequence ID" value="NZ_JADQAZ010000002.1"/>
</dbReference>
<dbReference type="Gene3D" id="3.90.1580.10">
    <property type="entry name" value="paralog of FGE (formylglycine-generating enzyme)"/>
    <property type="match status" value="1"/>
</dbReference>
<gene>
    <name evidence="2" type="ORF">IV417_12060</name>
</gene>
<dbReference type="PANTHER" id="PTHR23150">
    <property type="entry name" value="SULFATASE MODIFYING FACTOR 1, 2"/>
    <property type="match status" value="1"/>
</dbReference>
<evidence type="ECO:0000259" key="1">
    <source>
        <dbReference type="Pfam" id="PF03781"/>
    </source>
</evidence>
<comment type="caution">
    <text evidence="2">The sequence shown here is derived from an EMBL/GenBank/DDBJ whole genome shotgun (WGS) entry which is preliminary data.</text>
</comment>
<dbReference type="SUPFAM" id="SSF56436">
    <property type="entry name" value="C-type lectin-like"/>
    <property type="match status" value="1"/>
</dbReference>
<dbReference type="AlphaFoldDB" id="A0AAP2G4N5"/>
<organism evidence="2 3">
    <name type="scientific">Harenicola maris</name>
    <dbReference type="NCBI Taxonomy" id="2841044"/>
    <lineage>
        <taxon>Bacteria</taxon>
        <taxon>Pseudomonadati</taxon>
        <taxon>Pseudomonadota</taxon>
        <taxon>Alphaproteobacteria</taxon>
        <taxon>Rhodobacterales</taxon>
        <taxon>Paracoccaceae</taxon>
        <taxon>Harenicola</taxon>
    </lineage>
</organism>
<dbReference type="Pfam" id="PF03781">
    <property type="entry name" value="FGE-sulfatase"/>
    <property type="match status" value="1"/>
</dbReference>
<dbReference type="EMBL" id="JADQAZ010000002">
    <property type="protein sequence ID" value="MBT0958123.1"/>
    <property type="molecule type" value="Genomic_DNA"/>
</dbReference>
<dbReference type="InterPro" id="IPR016187">
    <property type="entry name" value="CTDL_fold"/>
</dbReference>
<feature type="domain" description="Sulfatase-modifying factor enzyme-like" evidence="1">
    <location>
        <begin position="65"/>
        <end position="228"/>
    </location>
</feature>
<dbReference type="GO" id="GO:0120147">
    <property type="term" value="F:formylglycine-generating oxidase activity"/>
    <property type="evidence" value="ECO:0007669"/>
    <property type="project" value="TreeGrafter"/>
</dbReference>
<dbReference type="InterPro" id="IPR042095">
    <property type="entry name" value="SUMF_sf"/>
</dbReference>
<sequence length="325" mass="34175">MPNAGLITTAAAAIAATLGAGAYLMGWFSADTQDPAALAEQIKAEAIYVAPATFGAGNYDVDVYTPDGGVETRPVAYTDDTRPAQEVTLAGFYMSPYLASNAEYAAFRAATGRKTLPDDGPVNWDAPDVAAAMPFHEAEAFCAWLGEVTGLPFSLPTEDQWELAARSGGHTVPWATSDGTWKKGETIWAPTTDGFVADRPTRGQVPPNPMGFGDMTGAVGDWVITPDTEARIIKGASYFDATIPTRGVIAPSTREALVAQGELGEAQLEMLGDLEAGFFGSAGVRCVINMAQGPEDSGFGKPAGVATDLPDIHGPYDEQHRLIPR</sequence>
<dbReference type="InterPro" id="IPR005532">
    <property type="entry name" value="SUMF_dom"/>
</dbReference>